<dbReference type="GO" id="GO:0098552">
    <property type="term" value="C:side of membrane"/>
    <property type="evidence" value="ECO:0007669"/>
    <property type="project" value="UniProtKB-KW"/>
</dbReference>
<dbReference type="RefSeq" id="XP_025428507.1">
    <property type="nucleotide sequence ID" value="XM_025575673.1"/>
</dbReference>
<evidence type="ECO:0000256" key="6">
    <source>
        <dbReference type="ARBA" id="ARBA00022750"/>
    </source>
</evidence>
<keyword evidence="5 15" id="KW-0732">Signal</keyword>
<dbReference type="GO" id="GO:0006508">
    <property type="term" value="P:proteolysis"/>
    <property type="evidence" value="ECO:0007669"/>
    <property type="project" value="UniProtKB-KW"/>
</dbReference>
<feature type="compositionally biased region" description="Low complexity" evidence="14">
    <location>
        <begin position="451"/>
        <end position="480"/>
    </location>
</feature>
<dbReference type="PANTHER" id="PTHR47966">
    <property type="entry name" value="BETA-SITE APP-CLEAVING ENZYME, ISOFORM A-RELATED"/>
    <property type="match status" value="1"/>
</dbReference>
<feature type="region of interest" description="Disordered" evidence="14">
    <location>
        <begin position="449"/>
        <end position="480"/>
    </location>
</feature>
<evidence type="ECO:0000256" key="11">
    <source>
        <dbReference type="PIRSR" id="PIRSR601461-1"/>
    </source>
</evidence>
<feature type="disulfide bond" evidence="12">
    <location>
        <begin position="314"/>
        <end position="353"/>
    </location>
</feature>
<protein>
    <recommendedName>
        <fullName evidence="10">Probable aspartic-type endopeptidase OPSB</fullName>
    </recommendedName>
    <alternativeName>
        <fullName evidence="9">Probable aspartic-type endopeptidase opsB</fullName>
    </alternativeName>
</protein>
<comment type="subcellular location">
    <subcellularLocation>
        <location evidence="1">Cell membrane</location>
        <topology evidence="1">Lipid-anchor</topology>
        <topology evidence="1">GPI-anchor</topology>
    </subcellularLocation>
</comment>
<evidence type="ECO:0000313" key="18">
    <source>
        <dbReference type="Proteomes" id="UP000248349"/>
    </source>
</evidence>
<keyword evidence="18" id="KW-1185">Reference proteome</keyword>
<evidence type="ECO:0000256" key="4">
    <source>
        <dbReference type="ARBA" id="ARBA00022670"/>
    </source>
</evidence>
<evidence type="ECO:0000256" key="5">
    <source>
        <dbReference type="ARBA" id="ARBA00022729"/>
    </source>
</evidence>
<dbReference type="EMBL" id="KZ821251">
    <property type="protein sequence ID" value="PYH42525.1"/>
    <property type="molecule type" value="Genomic_DNA"/>
</dbReference>
<dbReference type="PROSITE" id="PS51767">
    <property type="entry name" value="PEPTIDASE_A1"/>
    <property type="match status" value="1"/>
</dbReference>
<dbReference type="GO" id="GO:0005886">
    <property type="term" value="C:plasma membrane"/>
    <property type="evidence" value="ECO:0007669"/>
    <property type="project" value="UniProtKB-SubCell"/>
</dbReference>
<sequence length="498" mass="51439">MRGAVLFPVLGLAAAPYVEALHLHRRDVPAIVQIPFERKQVTQPLRKRDSTVDVTINNQADVYYSINLTIGTPPQKVVLTLDTGSSDTWVNSANSSQCSAKNSPCKPYGVYDSSASSSYKELSTFMNDTYGDGSNAYGHYATDNVTVGGTTIKSMQFAVAEESSVVRGIAGVGYPISTYQAQADGRSYATLPQALVDSGAINSLAYSLWLDSEDSSTGSILFGGVNQAKYLGDLQTLPIVPRDGQYVSLAIALTEVSVEKSGASSKKYTTSLPLSCSLDTGTTMTALPEDLVNEIYKQLDASYDSDTETASISCDAAKKDYNVTYSFSGATVTVPISELVLPYAASADDESDCVFGIVPSQTGLNLLGDTFLRSAYVVYDMANNEISLANTNFSPGPDDILEIGTGTTAVPGATLVPSAVSSATGNGVEPTGSAAGSIPTALVSGTTLTKGSGSQATATGTAASAQSTSSEGGAATLPTSSSGRLLSGLAGVGLLLAL</sequence>
<dbReference type="AlphaFoldDB" id="A0A318Z5F4"/>
<comment type="similarity">
    <text evidence="2 13">Belongs to the peptidase A1 family.</text>
</comment>
<organism evidence="17 18">
    <name type="scientific">Aspergillus saccharolyticus JOP 1030-1</name>
    <dbReference type="NCBI Taxonomy" id="1450539"/>
    <lineage>
        <taxon>Eukaryota</taxon>
        <taxon>Fungi</taxon>
        <taxon>Dikarya</taxon>
        <taxon>Ascomycota</taxon>
        <taxon>Pezizomycotina</taxon>
        <taxon>Eurotiomycetes</taxon>
        <taxon>Eurotiomycetidae</taxon>
        <taxon>Eurotiales</taxon>
        <taxon>Aspergillaceae</taxon>
        <taxon>Aspergillus</taxon>
        <taxon>Aspergillus subgen. Circumdati</taxon>
    </lineage>
</organism>
<dbReference type="PRINTS" id="PR00792">
    <property type="entry name" value="PEPSIN"/>
</dbReference>
<dbReference type="InterPro" id="IPR001461">
    <property type="entry name" value="Aspartic_peptidase_A1"/>
</dbReference>
<keyword evidence="3" id="KW-0472">Membrane</keyword>
<reference evidence="17 18" key="1">
    <citation type="submission" date="2016-12" db="EMBL/GenBank/DDBJ databases">
        <title>The genomes of Aspergillus section Nigri reveals drivers in fungal speciation.</title>
        <authorList>
            <consortium name="DOE Joint Genome Institute"/>
            <person name="Vesth T.C."/>
            <person name="Nybo J."/>
            <person name="Theobald S."/>
            <person name="Brandl J."/>
            <person name="Frisvad J.C."/>
            <person name="Nielsen K.F."/>
            <person name="Lyhne E.K."/>
            <person name="Kogle M.E."/>
            <person name="Kuo A."/>
            <person name="Riley R."/>
            <person name="Clum A."/>
            <person name="Nolan M."/>
            <person name="Lipzen A."/>
            <person name="Salamov A."/>
            <person name="Henrissat B."/>
            <person name="Wiebenga A."/>
            <person name="De Vries R.P."/>
            <person name="Grigoriev I.V."/>
            <person name="Mortensen U.H."/>
            <person name="Andersen M.R."/>
            <person name="Baker S.E."/>
        </authorList>
    </citation>
    <scope>NUCLEOTIDE SEQUENCE [LARGE SCALE GENOMIC DNA]</scope>
    <source>
        <strain evidence="17 18">JOP 1030-1</strain>
    </source>
</reference>
<dbReference type="InterPro" id="IPR033121">
    <property type="entry name" value="PEPTIDASE_A1"/>
</dbReference>
<name>A0A318Z5F4_9EURO</name>
<evidence type="ECO:0000256" key="12">
    <source>
        <dbReference type="PIRSR" id="PIRSR601461-2"/>
    </source>
</evidence>
<feature type="active site" evidence="11">
    <location>
        <position position="279"/>
    </location>
</feature>
<evidence type="ECO:0000259" key="16">
    <source>
        <dbReference type="PROSITE" id="PS51767"/>
    </source>
</evidence>
<dbReference type="GeneID" id="37076901"/>
<dbReference type="Gene3D" id="2.40.70.10">
    <property type="entry name" value="Acid Proteases"/>
    <property type="match status" value="2"/>
</dbReference>
<dbReference type="CDD" id="cd05474">
    <property type="entry name" value="SAP_like"/>
    <property type="match status" value="1"/>
</dbReference>
<proteinExistence type="inferred from homology"/>
<dbReference type="InterPro" id="IPR021109">
    <property type="entry name" value="Peptidase_aspartic_dom_sf"/>
</dbReference>
<keyword evidence="3" id="KW-0336">GPI-anchor</keyword>
<evidence type="ECO:0000256" key="9">
    <source>
        <dbReference type="ARBA" id="ARBA00067536"/>
    </source>
</evidence>
<evidence type="ECO:0000256" key="10">
    <source>
        <dbReference type="ARBA" id="ARBA00068059"/>
    </source>
</evidence>
<dbReference type="FunFam" id="2.40.70.10:FF:000011">
    <property type="entry name" value="Aspartic protease"/>
    <property type="match status" value="1"/>
</dbReference>
<evidence type="ECO:0000256" key="13">
    <source>
        <dbReference type="RuleBase" id="RU000454"/>
    </source>
</evidence>
<feature type="signal peptide" evidence="15">
    <location>
        <begin position="1"/>
        <end position="20"/>
    </location>
</feature>
<gene>
    <name evidence="17" type="ORF">BP01DRAFT_359407</name>
</gene>
<evidence type="ECO:0000256" key="2">
    <source>
        <dbReference type="ARBA" id="ARBA00007447"/>
    </source>
</evidence>
<feature type="domain" description="Peptidase A1" evidence="16">
    <location>
        <begin position="64"/>
        <end position="389"/>
    </location>
</feature>
<evidence type="ECO:0000256" key="7">
    <source>
        <dbReference type="ARBA" id="ARBA00022801"/>
    </source>
</evidence>
<keyword evidence="7 13" id="KW-0378">Hydrolase</keyword>
<dbReference type="SUPFAM" id="SSF50630">
    <property type="entry name" value="Acid proteases"/>
    <property type="match status" value="1"/>
</dbReference>
<evidence type="ECO:0000256" key="8">
    <source>
        <dbReference type="ARBA" id="ARBA00023288"/>
    </source>
</evidence>
<dbReference type="InterPro" id="IPR001969">
    <property type="entry name" value="Aspartic_peptidase_AS"/>
</dbReference>
<keyword evidence="8" id="KW-0449">Lipoprotein</keyword>
<evidence type="ECO:0000256" key="3">
    <source>
        <dbReference type="ARBA" id="ARBA00022622"/>
    </source>
</evidence>
<feature type="chain" id="PRO_5016387129" description="Probable aspartic-type endopeptidase OPSB" evidence="15">
    <location>
        <begin position="21"/>
        <end position="498"/>
    </location>
</feature>
<dbReference type="Proteomes" id="UP000248349">
    <property type="component" value="Unassembled WGS sequence"/>
</dbReference>
<dbReference type="PROSITE" id="PS00141">
    <property type="entry name" value="ASP_PROTEASE"/>
    <property type="match status" value="1"/>
</dbReference>
<dbReference type="PANTHER" id="PTHR47966:SF65">
    <property type="entry name" value="ASPARTIC-TYPE ENDOPEPTIDASE"/>
    <property type="match status" value="1"/>
</dbReference>
<feature type="active site" evidence="11">
    <location>
        <position position="82"/>
    </location>
</feature>
<dbReference type="STRING" id="1450539.A0A318Z5F4"/>
<keyword evidence="3" id="KW-0325">Glycoprotein</keyword>
<evidence type="ECO:0000256" key="14">
    <source>
        <dbReference type="SAM" id="MobiDB-lite"/>
    </source>
</evidence>
<evidence type="ECO:0000256" key="1">
    <source>
        <dbReference type="ARBA" id="ARBA00004609"/>
    </source>
</evidence>
<evidence type="ECO:0000256" key="15">
    <source>
        <dbReference type="SAM" id="SignalP"/>
    </source>
</evidence>
<keyword evidence="6 13" id="KW-0064">Aspartyl protease</keyword>
<dbReference type="GO" id="GO:0004190">
    <property type="term" value="F:aspartic-type endopeptidase activity"/>
    <property type="evidence" value="ECO:0007669"/>
    <property type="project" value="UniProtKB-KW"/>
</dbReference>
<accession>A0A318Z5F4</accession>
<keyword evidence="12" id="KW-1015">Disulfide bond</keyword>
<dbReference type="OrthoDB" id="771136at2759"/>
<dbReference type="InterPro" id="IPR033876">
    <property type="entry name" value="SAP-like"/>
</dbReference>
<dbReference type="Pfam" id="PF00026">
    <property type="entry name" value="Asp"/>
    <property type="match status" value="1"/>
</dbReference>
<evidence type="ECO:0000313" key="17">
    <source>
        <dbReference type="EMBL" id="PYH42525.1"/>
    </source>
</evidence>
<keyword evidence="4 13" id="KW-0645">Protease</keyword>